<feature type="compositionally biased region" description="Low complexity" evidence="2">
    <location>
        <begin position="199"/>
        <end position="208"/>
    </location>
</feature>
<feature type="compositionally biased region" description="Polar residues" evidence="2">
    <location>
        <begin position="172"/>
        <end position="186"/>
    </location>
</feature>
<evidence type="ECO:0000313" key="4">
    <source>
        <dbReference type="Proteomes" id="UP000005666"/>
    </source>
</evidence>
<name>G8BRL5_TETPH</name>
<dbReference type="GeneID" id="11533666"/>
<organism evidence="3 4">
    <name type="scientific">Tetrapisispora phaffii (strain ATCC 24235 / CBS 4417 / NBRC 1672 / NRRL Y-8282 / UCD 70-5)</name>
    <name type="common">Yeast</name>
    <name type="synonym">Fabospora phaffii</name>
    <dbReference type="NCBI Taxonomy" id="1071381"/>
    <lineage>
        <taxon>Eukaryota</taxon>
        <taxon>Fungi</taxon>
        <taxon>Dikarya</taxon>
        <taxon>Ascomycota</taxon>
        <taxon>Saccharomycotina</taxon>
        <taxon>Saccharomycetes</taxon>
        <taxon>Saccharomycetales</taxon>
        <taxon>Saccharomycetaceae</taxon>
        <taxon>Tetrapisispora</taxon>
    </lineage>
</organism>
<feature type="region of interest" description="Disordered" evidence="2">
    <location>
        <begin position="172"/>
        <end position="236"/>
    </location>
</feature>
<gene>
    <name evidence="3" type="primary">TPHA0C02380</name>
    <name evidence="3" type="ordered locus">TPHA_0C02380</name>
</gene>
<dbReference type="eggNOG" id="ENOG502S4IW">
    <property type="taxonomic scope" value="Eukaryota"/>
</dbReference>
<dbReference type="EMBL" id="HE612858">
    <property type="protein sequence ID" value="CCE62391.1"/>
    <property type="molecule type" value="Genomic_DNA"/>
</dbReference>
<dbReference type="AlphaFoldDB" id="G8BRL5"/>
<proteinExistence type="predicted"/>
<accession>G8BRL5</accession>
<dbReference type="OrthoDB" id="4070577at2759"/>
<dbReference type="OMA" id="HIKNTAY"/>
<feature type="coiled-coil region" evidence="1">
    <location>
        <begin position="321"/>
        <end position="348"/>
    </location>
</feature>
<feature type="compositionally biased region" description="Basic and acidic residues" evidence="2">
    <location>
        <begin position="1"/>
        <end position="13"/>
    </location>
</feature>
<evidence type="ECO:0000313" key="3">
    <source>
        <dbReference type="EMBL" id="CCE62391.1"/>
    </source>
</evidence>
<feature type="region of interest" description="Disordered" evidence="2">
    <location>
        <begin position="115"/>
        <end position="140"/>
    </location>
</feature>
<sequence>MYQYDSKDVKTEEVSNSTVQESNLGTLQKLLQQNNVNLDDSTKLDGNNKDEPPSNNNKNHSSNGSQLDELDELDVKWLENDMLNSKTLTLEILLENQPEELLFELMDNHMVDGDQVEKNQNNSSQNKITEQPTDPQQDLNVKTRIVDGDDAYDASDKNNDDIDSNFMKRSINALNNGDGNKTQLPNKKQKHIKNTAYRPLLSPASLSPTSTDEERDSNVNNNDDKVELKSKATEAQPVKLSTAEITKHVRQQKVLNKKDKSSQPLQIIETPKKLTNAFTMNQVSEMKQRIINTHKLLLNFNLLKDSYAKTCVEMKNALVNLKDAEIHRAHLLIENENLKRELEFYKLNNSNEK</sequence>
<dbReference type="HOGENOM" id="CLU_039078_0_0_1"/>
<evidence type="ECO:0000256" key="1">
    <source>
        <dbReference type="SAM" id="Coils"/>
    </source>
</evidence>
<feature type="compositionally biased region" description="Basic and acidic residues" evidence="2">
    <location>
        <begin position="222"/>
        <end position="232"/>
    </location>
</feature>
<dbReference type="RefSeq" id="XP_003684825.1">
    <property type="nucleotide sequence ID" value="XM_003684777.1"/>
</dbReference>
<evidence type="ECO:0008006" key="5">
    <source>
        <dbReference type="Google" id="ProtNLM"/>
    </source>
</evidence>
<reference evidence="3 4" key="1">
    <citation type="journal article" date="2011" name="Proc. Natl. Acad. Sci. U.S.A.">
        <title>Evolutionary erosion of yeast sex chromosomes by mating-type switching accidents.</title>
        <authorList>
            <person name="Gordon J.L."/>
            <person name="Armisen D."/>
            <person name="Proux-Wera E."/>
            <person name="Oheigeartaigh S.S."/>
            <person name="Byrne K.P."/>
            <person name="Wolfe K.H."/>
        </authorList>
    </citation>
    <scope>NUCLEOTIDE SEQUENCE [LARGE SCALE GENOMIC DNA]</scope>
    <source>
        <strain evidence="4">ATCC 24235 / CBS 4417 / NBRC 1672 / NRRL Y-8282 / UCD 70-5</strain>
    </source>
</reference>
<evidence type="ECO:0000256" key="2">
    <source>
        <dbReference type="SAM" id="MobiDB-lite"/>
    </source>
</evidence>
<dbReference type="KEGG" id="tpf:TPHA_0C02380"/>
<keyword evidence="1" id="KW-0175">Coiled coil</keyword>
<feature type="region of interest" description="Disordered" evidence="2">
    <location>
        <begin position="38"/>
        <end position="67"/>
    </location>
</feature>
<dbReference type="Proteomes" id="UP000005666">
    <property type="component" value="Chromosome 3"/>
</dbReference>
<feature type="region of interest" description="Disordered" evidence="2">
    <location>
        <begin position="1"/>
        <end position="22"/>
    </location>
</feature>
<protein>
    <recommendedName>
        <fullName evidence="5">Protein ATC1/LIC4</fullName>
    </recommendedName>
</protein>
<feature type="compositionally biased region" description="Polar residues" evidence="2">
    <location>
        <begin position="118"/>
        <end position="140"/>
    </location>
</feature>
<keyword evidence="4" id="KW-1185">Reference proteome</keyword>
<feature type="compositionally biased region" description="Low complexity" evidence="2">
    <location>
        <begin position="54"/>
        <end position="65"/>
    </location>
</feature>
<dbReference type="STRING" id="1071381.G8BRL5"/>
<feature type="compositionally biased region" description="Basic and acidic residues" evidence="2">
    <location>
        <begin position="40"/>
        <end position="52"/>
    </location>
</feature>